<keyword evidence="6 7" id="KW-0961">Cell wall biogenesis/degradation</keyword>
<keyword evidence="3" id="KW-0677">Repeat</keyword>
<reference evidence="12" key="2">
    <citation type="submission" date="2021-04" db="EMBL/GenBank/DDBJ databases">
        <authorList>
            <person name="Gilroy R."/>
        </authorList>
    </citation>
    <scope>NUCLEOTIDE SEQUENCE</scope>
    <source>
        <strain evidence="12">1282</strain>
    </source>
</reference>
<dbReference type="AlphaFoldDB" id="A0A9D1YCW9"/>
<gene>
    <name evidence="12" type="ORF">H9838_03365</name>
</gene>
<evidence type="ECO:0000256" key="3">
    <source>
        <dbReference type="ARBA" id="ARBA00022737"/>
    </source>
</evidence>
<dbReference type="InterPro" id="IPR001119">
    <property type="entry name" value="SLH_dom"/>
</dbReference>
<evidence type="ECO:0000256" key="7">
    <source>
        <dbReference type="PROSITE-ProRule" id="PRU01373"/>
    </source>
</evidence>
<dbReference type="GO" id="GO:0016740">
    <property type="term" value="F:transferase activity"/>
    <property type="evidence" value="ECO:0007669"/>
    <property type="project" value="UniProtKB-KW"/>
</dbReference>
<feature type="domain" description="SLH" evidence="10">
    <location>
        <begin position="298"/>
        <end position="361"/>
    </location>
</feature>
<dbReference type="Pfam" id="PF03734">
    <property type="entry name" value="YkuD"/>
    <property type="match status" value="1"/>
</dbReference>
<dbReference type="GO" id="GO:0009252">
    <property type="term" value="P:peptidoglycan biosynthetic process"/>
    <property type="evidence" value="ECO:0007669"/>
    <property type="project" value="UniProtKB-KW"/>
</dbReference>
<feature type="domain" description="L,D-TPase catalytic" evidence="11">
    <location>
        <begin position="483"/>
        <end position="607"/>
    </location>
</feature>
<evidence type="ECO:0000256" key="6">
    <source>
        <dbReference type="ARBA" id="ARBA00023316"/>
    </source>
</evidence>
<organism evidence="12 13">
    <name type="scientific">Candidatus Acutalibacter pullistercoris</name>
    <dbReference type="NCBI Taxonomy" id="2838418"/>
    <lineage>
        <taxon>Bacteria</taxon>
        <taxon>Bacillati</taxon>
        <taxon>Bacillota</taxon>
        <taxon>Clostridia</taxon>
        <taxon>Eubacteriales</taxon>
        <taxon>Acutalibacteraceae</taxon>
        <taxon>Acutalibacter</taxon>
    </lineage>
</organism>
<name>A0A9D1YCW9_9FIRM</name>
<dbReference type="SUPFAM" id="SSF141523">
    <property type="entry name" value="L,D-transpeptidase catalytic domain-like"/>
    <property type="match status" value="1"/>
</dbReference>
<dbReference type="PROSITE" id="PS52029">
    <property type="entry name" value="LD_TPASE"/>
    <property type="match status" value="1"/>
</dbReference>
<proteinExistence type="predicted"/>
<reference evidence="12" key="1">
    <citation type="journal article" date="2021" name="PeerJ">
        <title>Extensive microbial diversity within the chicken gut microbiome revealed by metagenomics and culture.</title>
        <authorList>
            <person name="Gilroy R."/>
            <person name="Ravi A."/>
            <person name="Getino M."/>
            <person name="Pursley I."/>
            <person name="Horton D.L."/>
            <person name="Alikhan N.F."/>
            <person name="Baker D."/>
            <person name="Gharbi K."/>
            <person name="Hall N."/>
            <person name="Watson M."/>
            <person name="Adriaenssens E.M."/>
            <person name="Foster-Nyarko E."/>
            <person name="Jarju S."/>
            <person name="Secka A."/>
            <person name="Antonio M."/>
            <person name="Oren A."/>
            <person name="Chaudhuri R.R."/>
            <person name="La Ragione R."/>
            <person name="Hildebrand F."/>
            <person name="Pallen M.J."/>
        </authorList>
    </citation>
    <scope>NUCLEOTIDE SEQUENCE</scope>
    <source>
        <strain evidence="12">1282</strain>
    </source>
</reference>
<evidence type="ECO:0000256" key="2">
    <source>
        <dbReference type="ARBA" id="ARBA00022679"/>
    </source>
</evidence>
<comment type="pathway">
    <text evidence="1 7">Cell wall biogenesis; peptidoglycan biosynthesis.</text>
</comment>
<feature type="compositionally biased region" description="Polar residues" evidence="8">
    <location>
        <begin position="33"/>
        <end position="42"/>
    </location>
</feature>
<dbReference type="GO" id="GO:0008360">
    <property type="term" value="P:regulation of cell shape"/>
    <property type="evidence" value="ECO:0007669"/>
    <property type="project" value="UniProtKB-UniRule"/>
</dbReference>
<evidence type="ECO:0000259" key="11">
    <source>
        <dbReference type="PROSITE" id="PS52029"/>
    </source>
</evidence>
<protein>
    <submittedName>
        <fullName evidence="12">S-layer homology domain-containing protein</fullName>
    </submittedName>
</protein>
<evidence type="ECO:0000256" key="9">
    <source>
        <dbReference type="SAM" id="SignalP"/>
    </source>
</evidence>
<keyword evidence="4 7" id="KW-0133">Cell shape</keyword>
<feature type="region of interest" description="Disordered" evidence="8">
    <location>
        <begin position="32"/>
        <end position="123"/>
    </location>
</feature>
<comment type="caution">
    <text evidence="12">The sequence shown here is derived from an EMBL/GenBank/DDBJ whole genome shotgun (WGS) entry which is preliminary data.</text>
</comment>
<evidence type="ECO:0000259" key="10">
    <source>
        <dbReference type="PROSITE" id="PS51272"/>
    </source>
</evidence>
<feature type="active site" description="Proton donor/acceptor" evidence="7">
    <location>
        <position position="555"/>
    </location>
</feature>
<accession>A0A9D1YCW9</accession>
<evidence type="ECO:0000256" key="1">
    <source>
        <dbReference type="ARBA" id="ARBA00004752"/>
    </source>
</evidence>
<feature type="active site" description="Nucleophile" evidence="7">
    <location>
        <position position="583"/>
    </location>
</feature>
<keyword evidence="9" id="KW-0732">Signal</keyword>
<evidence type="ECO:0000313" key="13">
    <source>
        <dbReference type="Proteomes" id="UP000823915"/>
    </source>
</evidence>
<dbReference type="InterPro" id="IPR051465">
    <property type="entry name" value="Cell_Envelope_Struct_Comp"/>
</dbReference>
<evidence type="ECO:0000313" key="12">
    <source>
        <dbReference type="EMBL" id="HIY26194.1"/>
    </source>
</evidence>
<dbReference type="CDD" id="cd16913">
    <property type="entry name" value="YkuD_like"/>
    <property type="match status" value="1"/>
</dbReference>
<dbReference type="InterPro" id="IPR038063">
    <property type="entry name" value="Transpep_catalytic_dom"/>
</dbReference>
<dbReference type="PROSITE" id="PS51257">
    <property type="entry name" value="PROKAR_LIPOPROTEIN"/>
    <property type="match status" value="1"/>
</dbReference>
<feature type="compositionally biased region" description="Pro residues" evidence="8">
    <location>
        <begin position="75"/>
        <end position="121"/>
    </location>
</feature>
<dbReference type="Pfam" id="PF00395">
    <property type="entry name" value="SLH"/>
    <property type="match status" value="3"/>
</dbReference>
<dbReference type="PROSITE" id="PS51272">
    <property type="entry name" value="SLH"/>
    <property type="match status" value="3"/>
</dbReference>
<keyword evidence="5 7" id="KW-0573">Peptidoglycan synthesis</keyword>
<dbReference type="Gene3D" id="2.10.270.10">
    <property type="entry name" value="Cholin Binding"/>
    <property type="match status" value="1"/>
</dbReference>
<feature type="signal peptide" evidence="9">
    <location>
        <begin position="1"/>
        <end position="33"/>
    </location>
</feature>
<feature type="domain" description="SLH" evidence="10">
    <location>
        <begin position="178"/>
        <end position="239"/>
    </location>
</feature>
<sequence length="646" mass="71589">MKTSPHPPMFRRALALLLCCLVAASCWALPASAQETENSPAKETTEEPAVLDEDAPEETPDKKDPAEEEEDPAPSAEPTPSADPSPSANPSPSVSPQPTGSPDPSPSPEPTATPEPTPTPVPVHTVTFQLAGGKTVEVQVEDGEKLSQEDLPQDTELPVAEFLGWFNEQGQEADPQEEPVTEDLTYTARWARNAQELLNTDEHKAYANGYPNGTLKPQSTITRSEAAQLFYNLLRSQEWEGSSFLDVPEGQWYAQPVQVMAGLGVIGGYGDGHFLPNRAITRAEFVKMAVACDTLLQGDPGFTDVSDTHWAKDYIYTAVAKGWVDGYGDGTFQPNGKITRAEAIKILNRVLGRSPDPQVKSYQVTNFYDVYPEFWAYGEIAEASTDHTPQISETGEVWADYVKDTAPENARWITDGSNRYYVDPVTRKFLRGVQTIGGKEYMLDKTTGAACTGFYVRGSWTRYYLNGLLQEDLTGLGVVSGPYYIKVYKKANYLIIFAKDANGRYTIPVRSMLVSCGVGTPTGTYYTPQRFRWLEMVGNTWAQWCTQIQGNYLFHSVPYWTLTNMDLEVEEYNHLGETRSLGCIRLNCEDAKWIYDNCALGTQVYISPNETSGPLKKPTGLKIASNHTWDPTDPTAYYKCQQKGCH</sequence>
<dbReference type="SUPFAM" id="SSF69360">
    <property type="entry name" value="Cell wall binding repeat"/>
    <property type="match status" value="1"/>
</dbReference>
<dbReference type="Proteomes" id="UP000823915">
    <property type="component" value="Unassembled WGS sequence"/>
</dbReference>
<dbReference type="GO" id="GO:0071555">
    <property type="term" value="P:cell wall organization"/>
    <property type="evidence" value="ECO:0007669"/>
    <property type="project" value="UniProtKB-UniRule"/>
</dbReference>
<dbReference type="Gene3D" id="2.60.40.4270">
    <property type="entry name" value="Listeria-Bacteroides repeat domain"/>
    <property type="match status" value="1"/>
</dbReference>
<dbReference type="InterPro" id="IPR042229">
    <property type="entry name" value="Listeria/Bacterioides_rpt_sf"/>
</dbReference>
<feature type="compositionally biased region" description="Acidic residues" evidence="8">
    <location>
        <begin position="49"/>
        <end position="58"/>
    </location>
</feature>
<dbReference type="PANTHER" id="PTHR43308">
    <property type="entry name" value="OUTER MEMBRANE PROTEIN ALPHA-RELATED"/>
    <property type="match status" value="1"/>
</dbReference>
<keyword evidence="2" id="KW-0808">Transferase</keyword>
<evidence type="ECO:0000256" key="5">
    <source>
        <dbReference type="ARBA" id="ARBA00022984"/>
    </source>
</evidence>
<dbReference type="EMBL" id="DXDU01000055">
    <property type="protein sequence ID" value="HIY26194.1"/>
    <property type="molecule type" value="Genomic_DNA"/>
</dbReference>
<feature type="domain" description="SLH" evidence="10">
    <location>
        <begin position="240"/>
        <end position="297"/>
    </location>
</feature>
<evidence type="ECO:0000256" key="8">
    <source>
        <dbReference type="SAM" id="MobiDB-lite"/>
    </source>
</evidence>
<dbReference type="InterPro" id="IPR005490">
    <property type="entry name" value="LD_TPept_cat_dom"/>
</dbReference>
<dbReference type="Gene3D" id="2.40.440.10">
    <property type="entry name" value="L,D-transpeptidase catalytic domain-like"/>
    <property type="match status" value="1"/>
</dbReference>
<feature type="chain" id="PRO_5039403068" evidence="9">
    <location>
        <begin position="34"/>
        <end position="646"/>
    </location>
</feature>
<evidence type="ECO:0000256" key="4">
    <source>
        <dbReference type="ARBA" id="ARBA00022960"/>
    </source>
</evidence>